<name>A0AAE3H2Q7_9BACT</name>
<keyword evidence="12" id="KW-1185">Reference proteome</keyword>
<dbReference type="PROSITE" id="PS50109">
    <property type="entry name" value="HIS_KIN"/>
    <property type="match status" value="1"/>
</dbReference>
<dbReference type="Gene3D" id="3.30.565.10">
    <property type="entry name" value="Histidine kinase-like ATPase, C-terminal domain"/>
    <property type="match status" value="1"/>
</dbReference>
<reference evidence="11 12" key="1">
    <citation type="submission" date="2018-11" db="EMBL/GenBank/DDBJ databases">
        <title>Novel bacteria species description.</title>
        <authorList>
            <person name="Han J.-H."/>
        </authorList>
    </citation>
    <scope>NUCLEOTIDE SEQUENCE [LARGE SCALE GENOMIC DNA]</scope>
    <source>
        <strain evidence="11 12">KCTC23259</strain>
    </source>
</reference>
<dbReference type="RefSeq" id="WP_255037322.1">
    <property type="nucleotide sequence ID" value="NZ_RJUF01000031.1"/>
</dbReference>
<evidence type="ECO:0000256" key="9">
    <source>
        <dbReference type="SAM" id="Phobius"/>
    </source>
</evidence>
<dbReference type="EC" id="2.7.13.3" evidence="2"/>
<feature type="transmembrane region" description="Helical" evidence="9">
    <location>
        <begin position="12"/>
        <end position="32"/>
    </location>
</feature>
<gene>
    <name evidence="11" type="ORF">EGI31_11295</name>
</gene>
<evidence type="ECO:0000256" key="7">
    <source>
        <dbReference type="ARBA" id="ARBA00022840"/>
    </source>
</evidence>
<proteinExistence type="predicted"/>
<dbReference type="PANTHER" id="PTHR24421">
    <property type="entry name" value="NITRATE/NITRITE SENSOR PROTEIN NARX-RELATED"/>
    <property type="match status" value="1"/>
</dbReference>
<dbReference type="Proteomes" id="UP001204144">
    <property type="component" value="Unassembled WGS sequence"/>
</dbReference>
<evidence type="ECO:0000259" key="10">
    <source>
        <dbReference type="PROSITE" id="PS50109"/>
    </source>
</evidence>
<dbReference type="GO" id="GO:0016020">
    <property type="term" value="C:membrane"/>
    <property type="evidence" value="ECO:0007669"/>
    <property type="project" value="InterPro"/>
</dbReference>
<keyword evidence="9" id="KW-0812">Transmembrane</keyword>
<evidence type="ECO:0000256" key="2">
    <source>
        <dbReference type="ARBA" id="ARBA00012438"/>
    </source>
</evidence>
<evidence type="ECO:0000313" key="11">
    <source>
        <dbReference type="EMBL" id="MCP9763542.1"/>
    </source>
</evidence>
<keyword evidence="9" id="KW-1133">Transmembrane helix</keyword>
<feature type="domain" description="Histidine kinase" evidence="10">
    <location>
        <begin position="70"/>
        <end position="262"/>
    </location>
</feature>
<dbReference type="Pfam" id="PF02518">
    <property type="entry name" value="HATPase_c"/>
    <property type="match status" value="1"/>
</dbReference>
<evidence type="ECO:0000313" key="12">
    <source>
        <dbReference type="Proteomes" id="UP001204144"/>
    </source>
</evidence>
<dbReference type="CDD" id="cd16917">
    <property type="entry name" value="HATPase_UhpB-NarQ-NarX-like"/>
    <property type="match status" value="1"/>
</dbReference>
<comment type="caution">
    <text evidence="11">The sequence shown here is derived from an EMBL/GenBank/DDBJ whole genome shotgun (WGS) entry which is preliminary data.</text>
</comment>
<dbReference type="SUPFAM" id="SSF55874">
    <property type="entry name" value="ATPase domain of HSP90 chaperone/DNA topoisomerase II/histidine kinase"/>
    <property type="match status" value="1"/>
</dbReference>
<keyword evidence="4" id="KW-0808">Transferase</keyword>
<dbReference type="AlphaFoldDB" id="A0AAE3H2Q7"/>
<dbReference type="GO" id="GO:0005524">
    <property type="term" value="F:ATP binding"/>
    <property type="evidence" value="ECO:0007669"/>
    <property type="project" value="UniProtKB-KW"/>
</dbReference>
<keyword evidence="9" id="KW-0472">Membrane</keyword>
<evidence type="ECO:0000256" key="5">
    <source>
        <dbReference type="ARBA" id="ARBA00022741"/>
    </source>
</evidence>
<keyword evidence="8" id="KW-0902">Two-component regulatory system</keyword>
<dbReference type="EMBL" id="RJUF01000031">
    <property type="protein sequence ID" value="MCP9763542.1"/>
    <property type="molecule type" value="Genomic_DNA"/>
</dbReference>
<organism evidence="11 12">
    <name type="scientific">Lacihabitans soyangensis</name>
    <dbReference type="NCBI Taxonomy" id="869394"/>
    <lineage>
        <taxon>Bacteria</taxon>
        <taxon>Pseudomonadati</taxon>
        <taxon>Bacteroidota</taxon>
        <taxon>Cytophagia</taxon>
        <taxon>Cytophagales</taxon>
        <taxon>Leadbetterellaceae</taxon>
        <taxon>Lacihabitans</taxon>
    </lineage>
</organism>
<dbReference type="InterPro" id="IPR036890">
    <property type="entry name" value="HATPase_C_sf"/>
</dbReference>
<evidence type="ECO:0000256" key="4">
    <source>
        <dbReference type="ARBA" id="ARBA00022679"/>
    </source>
</evidence>
<dbReference type="Gene3D" id="1.20.5.1930">
    <property type="match status" value="1"/>
</dbReference>
<keyword evidence="7" id="KW-0067">ATP-binding</keyword>
<sequence length="262" mass="29808">MADTSSIDLYFLLFGGTITFLLLAVGLFTFLLQYQKRIIKQDLAFKDAEVKHGQELYLGTLEATEKERERLARDLHDVIGASLSTMRLQLSDLEHKASQDPDLKNFSDRNKELIDQTILEVRRISNDLLPPGLEEFGLLYSIEGLCEQVLDFSDIDISLEVEEATTLNKQKSLIMYRIVQELLNNSVKHSEASKINIILSNKDGQFILIFKDDGKGFDYSEAYKKRSLGLKNIEVRAKMIEGSAEFVTKKDEGLKVEIRIPV</sequence>
<evidence type="ECO:0000256" key="6">
    <source>
        <dbReference type="ARBA" id="ARBA00022777"/>
    </source>
</evidence>
<dbReference type="GO" id="GO:0046983">
    <property type="term" value="F:protein dimerization activity"/>
    <property type="evidence" value="ECO:0007669"/>
    <property type="project" value="InterPro"/>
</dbReference>
<protein>
    <recommendedName>
        <fullName evidence="2">histidine kinase</fullName>
        <ecNumber evidence="2">2.7.13.3</ecNumber>
    </recommendedName>
</protein>
<dbReference type="InterPro" id="IPR050482">
    <property type="entry name" value="Sensor_HK_TwoCompSys"/>
</dbReference>
<dbReference type="InterPro" id="IPR003594">
    <property type="entry name" value="HATPase_dom"/>
</dbReference>
<dbReference type="PANTHER" id="PTHR24421:SF10">
    <property type="entry name" value="NITRATE_NITRITE SENSOR PROTEIN NARQ"/>
    <property type="match status" value="1"/>
</dbReference>
<keyword evidence="5" id="KW-0547">Nucleotide-binding</keyword>
<dbReference type="GO" id="GO:0000155">
    <property type="term" value="F:phosphorelay sensor kinase activity"/>
    <property type="evidence" value="ECO:0007669"/>
    <property type="project" value="InterPro"/>
</dbReference>
<evidence type="ECO:0000256" key="1">
    <source>
        <dbReference type="ARBA" id="ARBA00000085"/>
    </source>
</evidence>
<evidence type="ECO:0000256" key="8">
    <source>
        <dbReference type="ARBA" id="ARBA00023012"/>
    </source>
</evidence>
<evidence type="ECO:0000256" key="3">
    <source>
        <dbReference type="ARBA" id="ARBA00022553"/>
    </source>
</evidence>
<dbReference type="InterPro" id="IPR011712">
    <property type="entry name" value="Sig_transdc_His_kin_sub3_dim/P"/>
</dbReference>
<dbReference type="InterPro" id="IPR005467">
    <property type="entry name" value="His_kinase_dom"/>
</dbReference>
<keyword evidence="6 11" id="KW-0418">Kinase</keyword>
<keyword evidence="3" id="KW-0597">Phosphoprotein</keyword>
<comment type="catalytic activity">
    <reaction evidence="1">
        <text>ATP + protein L-histidine = ADP + protein N-phospho-L-histidine.</text>
        <dbReference type="EC" id="2.7.13.3"/>
    </reaction>
</comment>
<accession>A0AAE3H2Q7</accession>
<dbReference type="Pfam" id="PF07730">
    <property type="entry name" value="HisKA_3"/>
    <property type="match status" value="1"/>
</dbReference>